<dbReference type="Proteomes" id="UP000176678">
    <property type="component" value="Unassembled WGS sequence"/>
</dbReference>
<keyword evidence="1" id="KW-0175">Coiled coil</keyword>
<evidence type="ECO:0000313" key="4">
    <source>
        <dbReference type="Proteomes" id="UP000176678"/>
    </source>
</evidence>
<dbReference type="Pfam" id="PF02463">
    <property type="entry name" value="SMC_N"/>
    <property type="match status" value="1"/>
</dbReference>
<evidence type="ECO:0000313" key="3">
    <source>
        <dbReference type="EMBL" id="OGL88311.1"/>
    </source>
</evidence>
<dbReference type="InterPro" id="IPR003395">
    <property type="entry name" value="RecF/RecN/SMC_N"/>
</dbReference>
<dbReference type="AlphaFoldDB" id="A0A1F7VCZ9"/>
<reference evidence="3 4" key="1">
    <citation type="journal article" date="2016" name="Nat. Commun.">
        <title>Thousands of microbial genomes shed light on interconnected biogeochemical processes in an aquifer system.</title>
        <authorList>
            <person name="Anantharaman K."/>
            <person name="Brown C.T."/>
            <person name="Hug L.A."/>
            <person name="Sharon I."/>
            <person name="Castelle C.J."/>
            <person name="Probst A.J."/>
            <person name="Thomas B.C."/>
            <person name="Singh A."/>
            <person name="Wilkins M.J."/>
            <person name="Karaoz U."/>
            <person name="Brodie E.L."/>
            <person name="Williams K.H."/>
            <person name="Hubbard S.S."/>
            <person name="Banfield J.F."/>
        </authorList>
    </citation>
    <scope>NUCLEOTIDE SEQUENCE [LARGE SCALE GENOMIC DNA]</scope>
</reference>
<feature type="domain" description="RecF/RecN/SMC N-terminal" evidence="2">
    <location>
        <begin position="2"/>
        <end position="728"/>
    </location>
</feature>
<feature type="coiled-coil region" evidence="1">
    <location>
        <begin position="437"/>
        <end position="478"/>
    </location>
</feature>
<dbReference type="InterPro" id="IPR027417">
    <property type="entry name" value="P-loop_NTPase"/>
</dbReference>
<protein>
    <recommendedName>
        <fullName evidence="2">RecF/RecN/SMC N-terminal domain-containing protein</fullName>
    </recommendedName>
</protein>
<dbReference type="PANTHER" id="PTHR43977">
    <property type="entry name" value="STRUCTURAL MAINTENANCE OF CHROMOSOMES PROTEIN 3"/>
    <property type="match status" value="1"/>
</dbReference>
<dbReference type="Gene3D" id="3.40.50.300">
    <property type="entry name" value="P-loop containing nucleotide triphosphate hydrolases"/>
    <property type="match status" value="2"/>
</dbReference>
<comment type="caution">
    <text evidence="3">The sequence shown here is derived from an EMBL/GenBank/DDBJ whole genome shotgun (WGS) entry which is preliminary data.</text>
</comment>
<organism evidence="3 4">
    <name type="scientific">Candidatus Uhrbacteria bacterium RIFCSPLOWO2_02_FULL_51_9</name>
    <dbReference type="NCBI Taxonomy" id="1802410"/>
    <lineage>
        <taxon>Bacteria</taxon>
        <taxon>Candidatus Uhriibacteriota</taxon>
    </lineage>
</organism>
<dbReference type="EMBL" id="MGES01000054">
    <property type="protein sequence ID" value="OGL88311.1"/>
    <property type="molecule type" value="Genomic_DNA"/>
</dbReference>
<evidence type="ECO:0000259" key="2">
    <source>
        <dbReference type="Pfam" id="PF02463"/>
    </source>
</evidence>
<gene>
    <name evidence="3" type="ORF">A3H75_01915</name>
</gene>
<accession>A0A1F7VCZ9</accession>
<proteinExistence type="predicted"/>
<feature type="coiled-coil region" evidence="1">
    <location>
        <begin position="254"/>
        <end position="361"/>
    </location>
</feature>
<feature type="coiled-coil region" evidence="1">
    <location>
        <begin position="531"/>
        <end position="572"/>
    </location>
</feature>
<sequence length="744" mass="84211">MFLERLDIFGFKSFAQKTTLAFLPPDRGRFSITGVVGPNGSGKSNAADSIRWVLGEQSMKLLRGKKGEDVIFAGSGTVTRKSAAEVTLTFNNEDRTLEDFGAHIEITRRLYRSGESEYLINKATVRLNDLVLLLARAHVGQQSYSVIGQGMVDRVVVATPSERKEFFDEATGVREFQIKREQTLTKLTRTRENMREADLLVREIEPRLKTLRRQVTRLAERVEVERALIAVRKQYYGKRWVDLSIEFERVSGGLKALTKSEEQAERARDELLRKMRALEQTQIEAPALENVQKEYDELLTTRQKLQEKSLQLQSAIAIAEARGKKATPRAFIEPESLVADLEALENEHRALATSVERRDENAIARALARLGTSIKQLLTRLRTTRPQQAETTPSTVGAQKELDDVRQEMVMIDVRQKEVREQLFAASRDVTTVKSSFFELQRALQEKQDAMRQEERALNEAYINHTRIKTQRESLEQEIHAEAPELLESIRLTKPEEVTGVNTALVQPEMVELRRRVEMIESIEPDVEAEFQTLNERYEFLTGQMQDLSQSLSDLERVLLELERRIASQRASAFEELNKQFQHFFSMLFDGGKATLLQIEAKAEEREDGAEMEKSEEERGTSRDAIAGIEIQATPPGKRIQTIHTLSGGERAMTAIALLCAIMTINPSPFVVLDEVDAALDESNSVRFADILRELSAKVQFIVITHNRATMQAANALYGVTMGEDGISSLVSMKLEEAKENVRA</sequence>
<dbReference type="STRING" id="1802410.A3H75_01915"/>
<evidence type="ECO:0000256" key="1">
    <source>
        <dbReference type="SAM" id="Coils"/>
    </source>
</evidence>
<name>A0A1F7VCZ9_9BACT</name>
<dbReference type="SUPFAM" id="SSF52540">
    <property type="entry name" value="P-loop containing nucleoside triphosphate hydrolases"/>
    <property type="match status" value="1"/>
</dbReference>